<keyword evidence="5" id="KW-1133">Transmembrane helix</keyword>
<evidence type="ECO:0000256" key="2">
    <source>
        <dbReference type="ARBA" id="ARBA00023054"/>
    </source>
</evidence>
<dbReference type="Gene3D" id="2.40.50.100">
    <property type="match status" value="2"/>
</dbReference>
<proteinExistence type="predicted"/>
<evidence type="ECO:0000256" key="4">
    <source>
        <dbReference type="SAM" id="MobiDB-lite"/>
    </source>
</evidence>
<evidence type="ECO:0000256" key="1">
    <source>
        <dbReference type="ARBA" id="ARBA00004196"/>
    </source>
</evidence>
<dbReference type="Pfam" id="PF25917">
    <property type="entry name" value="BSH_RND"/>
    <property type="match status" value="1"/>
</dbReference>
<dbReference type="EMBL" id="CACRUB010000016">
    <property type="protein sequence ID" value="VYT78580.1"/>
    <property type="molecule type" value="Genomic_DNA"/>
</dbReference>
<dbReference type="AlphaFoldDB" id="A0A6N2ZLH3"/>
<dbReference type="SUPFAM" id="SSF111369">
    <property type="entry name" value="HlyD-like secretion proteins"/>
    <property type="match status" value="2"/>
</dbReference>
<evidence type="ECO:0000256" key="5">
    <source>
        <dbReference type="SAM" id="Phobius"/>
    </source>
</evidence>
<keyword evidence="2 3" id="KW-0175">Coiled coil</keyword>
<feature type="domain" description="Multidrug resistance protein MdtA-like barrel-sandwich hybrid" evidence="6">
    <location>
        <begin position="90"/>
        <end position="184"/>
    </location>
</feature>
<dbReference type="InterPro" id="IPR050465">
    <property type="entry name" value="UPF0194_transport"/>
</dbReference>
<feature type="region of interest" description="Disordered" evidence="4">
    <location>
        <begin position="1"/>
        <end position="28"/>
    </location>
</feature>
<feature type="coiled-coil region" evidence="3">
    <location>
        <begin position="317"/>
        <end position="351"/>
    </location>
</feature>
<dbReference type="RefSeq" id="WP_156621060.1">
    <property type="nucleotide sequence ID" value="NZ_CACRUB010000016.1"/>
</dbReference>
<comment type="subcellular location">
    <subcellularLocation>
        <location evidence="1">Cell envelope</location>
    </subcellularLocation>
</comment>
<feature type="compositionally biased region" description="Pro residues" evidence="4">
    <location>
        <begin position="9"/>
        <end position="19"/>
    </location>
</feature>
<dbReference type="InterPro" id="IPR058625">
    <property type="entry name" value="MdtA-like_BSH"/>
</dbReference>
<evidence type="ECO:0000259" key="6">
    <source>
        <dbReference type="Pfam" id="PF25917"/>
    </source>
</evidence>
<evidence type="ECO:0000313" key="7">
    <source>
        <dbReference type="EMBL" id="VYT78580.1"/>
    </source>
</evidence>
<dbReference type="Gene3D" id="2.40.30.170">
    <property type="match status" value="2"/>
</dbReference>
<dbReference type="CDD" id="cd06850">
    <property type="entry name" value="biotinyl_domain"/>
    <property type="match status" value="1"/>
</dbReference>
<dbReference type="Gene3D" id="2.40.420.20">
    <property type="match status" value="1"/>
</dbReference>
<reference evidence="7" key="1">
    <citation type="submission" date="2019-11" db="EMBL/GenBank/DDBJ databases">
        <authorList>
            <person name="Feng L."/>
        </authorList>
    </citation>
    <scope>NUCLEOTIDE SEQUENCE</scope>
    <source>
        <strain evidence="7">FplautiiLFYP42</strain>
    </source>
</reference>
<sequence length="672" mass="70514">MTEQQTPVMTPPAAPPAAPTGPKKKRKGRGKTIAGILIVAAIAIALVVLVWYFVFREDGSKGEVMTDFVTRGSIQSMVEGSGTTKAKDSATVTPGSGTILELFVQEGDQVTAGQQLYRMDDTTARDAVTEAQKSVDNCNKELQAVYDKIAELSITAPHAGNLREVADLKVGDTVNEGDTIATLVNDTKLRLSLYYSYAYEGDIKVGQTAQISIPAIMAPVTGKVEQINKVRFVSPEGATHFEVVLVLDNPGTLAEGMDASAGLTAADGTPIYPYQNGKLEYYESTKITAKATGPVERVSLLDYGDVKAGQLLVQLGAKDTDEEIASKENALKAAQEKLEEATKELEKYNAVAPIDGTVLQCSLTEGQEVSSGQGITIADTSQMIIEIQVDERNARYIKAGMMVDINQYGTPYVGIVESVSMTASGENGVASIPAVVTVDNYDGSMIPGTYAEYSFVASESEDCLTVPVQAVKYVSFANVQLPETLDADPSAGMDDGMMDDGMMDDGMMDDGMMDGGMMDGGMVDGGMVDGGMVDGGMVDGGMVDGGMVDGGMVDGGVEALPQSYSGGAFADPLGMVAVPMPGGGVIVDGGSMGGSSGGASDDSTGVIVWVKSKEAPANAILEPDPTWDCPEGFWAVPVEVGLSDNSKVEITRGLAEGQEVFIGYQNPDEMYY</sequence>
<dbReference type="Gene3D" id="1.10.287.470">
    <property type="entry name" value="Helix hairpin bin"/>
    <property type="match status" value="1"/>
</dbReference>
<evidence type="ECO:0000256" key="3">
    <source>
        <dbReference type="SAM" id="Coils"/>
    </source>
</evidence>
<dbReference type="GO" id="GO:0030313">
    <property type="term" value="C:cell envelope"/>
    <property type="evidence" value="ECO:0007669"/>
    <property type="project" value="UniProtKB-SubCell"/>
</dbReference>
<protein>
    <submittedName>
        <fullName evidence="7">Macrolide transporter subunit MacA</fullName>
    </submittedName>
</protein>
<gene>
    <name evidence="7" type="ORF">FPLFYP42_00502</name>
</gene>
<dbReference type="PANTHER" id="PTHR32347">
    <property type="entry name" value="EFFLUX SYSTEM COMPONENT YKNX-RELATED"/>
    <property type="match status" value="1"/>
</dbReference>
<keyword evidence="5" id="KW-0812">Transmembrane</keyword>
<accession>A0A6N2ZLH3</accession>
<feature type="transmembrane region" description="Helical" evidence="5">
    <location>
        <begin position="33"/>
        <end position="54"/>
    </location>
</feature>
<keyword evidence="5" id="KW-0472">Membrane</keyword>
<name>A0A6N2ZLH3_FLAPL</name>
<organism evidence="7">
    <name type="scientific">Flavonifractor plautii</name>
    <name type="common">Fusobacterium plautii</name>
    <dbReference type="NCBI Taxonomy" id="292800"/>
    <lineage>
        <taxon>Bacteria</taxon>
        <taxon>Bacillati</taxon>
        <taxon>Bacillota</taxon>
        <taxon>Clostridia</taxon>
        <taxon>Eubacteriales</taxon>
        <taxon>Oscillospiraceae</taxon>
        <taxon>Flavonifractor</taxon>
    </lineage>
</organism>